<dbReference type="KEGG" id="hhy:Halhy_6198"/>
<protein>
    <submittedName>
        <fullName evidence="1">Uncharacterized protein</fullName>
    </submittedName>
</protein>
<dbReference type="InterPro" id="IPR009858">
    <property type="entry name" value="DUF1415"/>
</dbReference>
<dbReference type="Pfam" id="PF07209">
    <property type="entry name" value="DUF1415"/>
    <property type="match status" value="1"/>
</dbReference>
<dbReference type="EMBL" id="CP002691">
    <property type="protein sequence ID" value="AEE54019.1"/>
    <property type="molecule type" value="Genomic_DNA"/>
</dbReference>
<dbReference type="STRING" id="760192.Halhy_6198"/>
<accession>F4L4V7</accession>
<sequence length="184" mass="21410">MKKELPSDEVIIAQTQAWVKNVVVGCNFCPFANREVQRGSIRYTVVRSEDMETCMEAMFAECELLDSDESIETTLVIFPGMFRQFKDYLELIENCEDMLEDNDYEGIYQVAGFHEDYQFADAPADDPANYTNRSLYPMLHLLRESSLDKALENYPDPENIPQRNMEYARKQGLAQMKLLRDSCW</sequence>
<name>F4L4V7_HALH1</name>
<reference key="2">
    <citation type="submission" date="2011-04" db="EMBL/GenBank/DDBJ databases">
        <title>Complete sequence of chromosome of Haliscomenobacter hydrossis DSM 1100.</title>
        <authorList>
            <consortium name="US DOE Joint Genome Institute (JGI-PGF)"/>
            <person name="Lucas S."/>
            <person name="Han J."/>
            <person name="Lapidus A."/>
            <person name="Bruce D."/>
            <person name="Goodwin L."/>
            <person name="Pitluck S."/>
            <person name="Peters L."/>
            <person name="Kyrpides N."/>
            <person name="Mavromatis K."/>
            <person name="Ivanova N."/>
            <person name="Ovchinnikova G."/>
            <person name="Pagani I."/>
            <person name="Daligault H."/>
            <person name="Detter J.C."/>
            <person name="Han C."/>
            <person name="Land M."/>
            <person name="Hauser L."/>
            <person name="Markowitz V."/>
            <person name="Cheng J.-F."/>
            <person name="Hugenholtz P."/>
            <person name="Woyke T."/>
            <person name="Wu D."/>
            <person name="Verbarg S."/>
            <person name="Frueling A."/>
            <person name="Brambilla E."/>
            <person name="Klenk H.-P."/>
            <person name="Eisen J.A."/>
        </authorList>
    </citation>
    <scope>NUCLEOTIDE SEQUENCE</scope>
    <source>
        <strain>DSM 1100</strain>
    </source>
</reference>
<dbReference type="AlphaFoldDB" id="F4L4V7"/>
<gene>
    <name evidence="1" type="ordered locus">Halhy_6198</name>
</gene>
<dbReference type="HOGENOM" id="CLU_093792_0_0_10"/>
<dbReference type="Proteomes" id="UP000008461">
    <property type="component" value="Chromosome"/>
</dbReference>
<reference evidence="1 2" key="1">
    <citation type="journal article" date="2011" name="Stand. Genomic Sci.">
        <title>Complete genome sequence of Haliscomenobacter hydrossis type strain (O).</title>
        <authorList>
            <consortium name="US DOE Joint Genome Institute (JGI-PGF)"/>
            <person name="Daligault H."/>
            <person name="Lapidus A."/>
            <person name="Zeytun A."/>
            <person name="Nolan M."/>
            <person name="Lucas S."/>
            <person name="Del Rio T.G."/>
            <person name="Tice H."/>
            <person name="Cheng J.F."/>
            <person name="Tapia R."/>
            <person name="Han C."/>
            <person name="Goodwin L."/>
            <person name="Pitluck S."/>
            <person name="Liolios K."/>
            <person name="Pagani I."/>
            <person name="Ivanova N."/>
            <person name="Huntemann M."/>
            <person name="Mavromatis K."/>
            <person name="Mikhailova N."/>
            <person name="Pati A."/>
            <person name="Chen A."/>
            <person name="Palaniappan K."/>
            <person name="Land M."/>
            <person name="Hauser L."/>
            <person name="Brambilla E.M."/>
            <person name="Rohde M."/>
            <person name="Verbarg S."/>
            <person name="Goker M."/>
            <person name="Bristow J."/>
            <person name="Eisen J.A."/>
            <person name="Markowitz V."/>
            <person name="Hugenholtz P."/>
            <person name="Kyrpides N.C."/>
            <person name="Klenk H.P."/>
            <person name="Woyke T."/>
        </authorList>
    </citation>
    <scope>NUCLEOTIDE SEQUENCE [LARGE SCALE GENOMIC DNA]</scope>
    <source>
        <strain evidence="2">ATCC 27775 / DSM 1100 / LMG 10767 / O</strain>
    </source>
</reference>
<keyword evidence="2" id="KW-1185">Reference proteome</keyword>
<evidence type="ECO:0000313" key="2">
    <source>
        <dbReference type="Proteomes" id="UP000008461"/>
    </source>
</evidence>
<proteinExistence type="predicted"/>
<dbReference type="RefSeq" id="WP_013768541.1">
    <property type="nucleotide sequence ID" value="NC_015510.1"/>
</dbReference>
<evidence type="ECO:0000313" key="1">
    <source>
        <dbReference type="EMBL" id="AEE54019.1"/>
    </source>
</evidence>
<dbReference type="eggNOG" id="COG3310">
    <property type="taxonomic scope" value="Bacteria"/>
</dbReference>
<organism evidence="1 2">
    <name type="scientific">Haliscomenobacter hydrossis (strain ATCC 27775 / DSM 1100 / LMG 10767 / O)</name>
    <dbReference type="NCBI Taxonomy" id="760192"/>
    <lineage>
        <taxon>Bacteria</taxon>
        <taxon>Pseudomonadati</taxon>
        <taxon>Bacteroidota</taxon>
        <taxon>Saprospiria</taxon>
        <taxon>Saprospirales</taxon>
        <taxon>Haliscomenobacteraceae</taxon>
        <taxon>Haliscomenobacter</taxon>
    </lineage>
</organism>